<comment type="subcellular location">
    <subcellularLocation>
        <location evidence="1">Nucleus</location>
    </subcellularLocation>
</comment>
<dbReference type="InterPro" id="IPR052056">
    <property type="entry name" value="Mono-ARTD/PARP"/>
</dbReference>
<dbReference type="AlphaFoldDB" id="A0A812CLK6"/>
<feature type="domain" description="Macro" evidence="6">
    <location>
        <begin position="146"/>
        <end position="322"/>
    </location>
</feature>
<name>A0A812CLK6_ACAPH</name>
<dbReference type="PROSITE" id="PS51154">
    <property type="entry name" value="MACRO"/>
    <property type="match status" value="3"/>
</dbReference>
<keyword evidence="8" id="KW-1185">Reference proteome</keyword>
<dbReference type="SUPFAM" id="SSF52949">
    <property type="entry name" value="Macro domain-like"/>
    <property type="match status" value="3"/>
</dbReference>
<evidence type="ECO:0000313" key="8">
    <source>
        <dbReference type="Proteomes" id="UP000597762"/>
    </source>
</evidence>
<dbReference type="GO" id="GO:0010629">
    <property type="term" value="P:negative regulation of gene expression"/>
    <property type="evidence" value="ECO:0007669"/>
    <property type="project" value="TreeGrafter"/>
</dbReference>
<dbReference type="GO" id="GO:0003714">
    <property type="term" value="F:transcription corepressor activity"/>
    <property type="evidence" value="ECO:0007669"/>
    <property type="project" value="TreeGrafter"/>
</dbReference>
<sequence length="733" mass="80621">MSDKGPVDVLEGSTIVTTAGKLECKLIIHAVGPTWNGGNNYEIESLSKAIINSLVIAEKRNCTSIAFPAISTGIFKFPLDKASEVILSNIKDYLKDNPNSKLRTIYLASIKPSVISAFQKQMKSIFPESTSLQIESDAKFKKPVLPARPSQAQKSQNNPEIVLGFLNKIKCNVIVNSTNNSLDLSSGAISKAILADAGPELQQECYRHSSISIYDIAVTSGYNLPCDNVFHISLPHWSQSSVNLIKTYVRNCLLKADEMKLSHIAFPAFGTGNLGYPIDVVANAMFSAVSEYMSGQNTVVQKITFVIYPKDTIIQKVFEDVKSNGSTISSTKTYQSHTEKAAAAFNNIPQVAAASNKTSQDDSVSFDIKGVKLILQTGSITDQNVDGIVHGTNTQFTLNGIISKSLLSLIGHQFTKDCKSKIAEMAANNYAITNAHSLPATYIVHVNIEGIRNNATQIFKLCFDGAEKHQITSLALPPLGTGGLGCSIQYFSKHLRNAVHDFAKSSPKNLKTVKIVIFQREMFGEFCREMESIAKSTKSLFTKISSSVTNYFSKGSAKQETFVSKGKLPSPVSLFFYADSLNTIKEVKKKIDSEYKSKYFHSTNIDDEIIKELPYNQKLIIDSLQDQYEVKIEFMPSKIIVSGYKDDVFTLFLLSLPLLLLLLFPPLWDILGRRSHSLLSPHRYLLPFIEAFGGWLDVSGPIASLDDVGYWGGGTGSLLGYAFDKCPVAPQYQ</sequence>
<dbReference type="SMART" id="SM00506">
    <property type="entry name" value="A1pp"/>
    <property type="match status" value="3"/>
</dbReference>
<dbReference type="Pfam" id="PF01661">
    <property type="entry name" value="Macro"/>
    <property type="match status" value="3"/>
</dbReference>
<feature type="domain" description="Macro" evidence="6">
    <location>
        <begin position="1"/>
        <end position="126"/>
    </location>
</feature>
<dbReference type="Proteomes" id="UP000597762">
    <property type="component" value="Unassembled WGS sequence"/>
</dbReference>
<dbReference type="OrthoDB" id="10052316at2759"/>
<reference evidence="7" key="1">
    <citation type="submission" date="2021-01" db="EMBL/GenBank/DDBJ databases">
        <authorList>
            <person name="Li R."/>
            <person name="Bekaert M."/>
        </authorList>
    </citation>
    <scope>NUCLEOTIDE SEQUENCE</scope>
    <source>
        <strain evidence="7">Farmed</strain>
    </source>
</reference>
<dbReference type="EC" id="2.4.2.30" evidence="7"/>
<dbReference type="GO" id="GO:0005634">
    <property type="term" value="C:nucleus"/>
    <property type="evidence" value="ECO:0007669"/>
    <property type="project" value="UniProtKB-SubCell"/>
</dbReference>
<proteinExistence type="predicted"/>
<comment type="caution">
    <text evidence="7">The sequence shown here is derived from an EMBL/GenBank/DDBJ whole genome shotgun (WGS) entry which is preliminary data.</text>
</comment>
<dbReference type="GO" id="GO:1990404">
    <property type="term" value="F:NAD+-protein mono-ADP-ribosyltransferase activity"/>
    <property type="evidence" value="ECO:0007669"/>
    <property type="project" value="TreeGrafter"/>
</dbReference>
<dbReference type="InterPro" id="IPR002589">
    <property type="entry name" value="Macro_dom"/>
</dbReference>
<feature type="domain" description="Macro" evidence="6">
    <location>
        <begin position="360"/>
        <end position="534"/>
    </location>
</feature>
<dbReference type="GO" id="GO:0003950">
    <property type="term" value="F:NAD+ poly-ADP-ribosyltransferase activity"/>
    <property type="evidence" value="ECO:0007669"/>
    <property type="project" value="UniProtKB-EC"/>
</dbReference>
<accession>A0A812CLK6</accession>
<dbReference type="GO" id="GO:0005737">
    <property type="term" value="C:cytoplasm"/>
    <property type="evidence" value="ECO:0007669"/>
    <property type="project" value="TreeGrafter"/>
</dbReference>
<keyword evidence="4" id="KW-0520">NAD</keyword>
<gene>
    <name evidence="7" type="ORF">SPHA_36876</name>
</gene>
<keyword evidence="2 7" id="KW-0328">Glycosyltransferase</keyword>
<evidence type="ECO:0000259" key="6">
    <source>
        <dbReference type="PROSITE" id="PS51154"/>
    </source>
</evidence>
<dbReference type="InterPro" id="IPR043472">
    <property type="entry name" value="Macro_dom-like"/>
</dbReference>
<evidence type="ECO:0000256" key="1">
    <source>
        <dbReference type="ARBA" id="ARBA00004123"/>
    </source>
</evidence>
<evidence type="ECO:0000256" key="3">
    <source>
        <dbReference type="ARBA" id="ARBA00022679"/>
    </source>
</evidence>
<dbReference type="EMBL" id="CAHIKZ030001624">
    <property type="protein sequence ID" value="CAE1270020.1"/>
    <property type="molecule type" value="Genomic_DNA"/>
</dbReference>
<dbReference type="GO" id="GO:0070212">
    <property type="term" value="P:protein poly-ADP-ribosylation"/>
    <property type="evidence" value="ECO:0007669"/>
    <property type="project" value="TreeGrafter"/>
</dbReference>
<evidence type="ECO:0000313" key="7">
    <source>
        <dbReference type="EMBL" id="CAE1270020.1"/>
    </source>
</evidence>
<evidence type="ECO:0000256" key="5">
    <source>
        <dbReference type="ARBA" id="ARBA00023242"/>
    </source>
</evidence>
<dbReference type="PANTHER" id="PTHR14453:SF102">
    <property type="entry name" value="PROTEIN MONO-ADP-RIBOSYLTRANSFERASE PARP14-LIKE"/>
    <property type="match status" value="1"/>
</dbReference>
<dbReference type="Gene3D" id="3.40.220.10">
    <property type="entry name" value="Leucine Aminopeptidase, subunit E, domain 1"/>
    <property type="match status" value="3"/>
</dbReference>
<keyword evidence="3 7" id="KW-0808">Transferase</keyword>
<dbReference type="PANTHER" id="PTHR14453">
    <property type="entry name" value="PARP/ZINC FINGER CCCH TYPE DOMAIN CONTAINING PROTEIN"/>
    <property type="match status" value="1"/>
</dbReference>
<protein>
    <submittedName>
        <fullName evidence="7">PARP10_14_15</fullName>
        <ecNumber evidence="7">2.4.2.30</ecNumber>
    </submittedName>
</protein>
<keyword evidence="5" id="KW-0539">Nucleus</keyword>
<evidence type="ECO:0000256" key="4">
    <source>
        <dbReference type="ARBA" id="ARBA00023027"/>
    </source>
</evidence>
<organism evidence="7 8">
    <name type="scientific">Acanthosepion pharaonis</name>
    <name type="common">Pharaoh cuttlefish</name>
    <name type="synonym">Sepia pharaonis</name>
    <dbReference type="NCBI Taxonomy" id="158019"/>
    <lineage>
        <taxon>Eukaryota</taxon>
        <taxon>Metazoa</taxon>
        <taxon>Spiralia</taxon>
        <taxon>Lophotrochozoa</taxon>
        <taxon>Mollusca</taxon>
        <taxon>Cephalopoda</taxon>
        <taxon>Coleoidea</taxon>
        <taxon>Decapodiformes</taxon>
        <taxon>Sepiida</taxon>
        <taxon>Sepiina</taxon>
        <taxon>Sepiidae</taxon>
        <taxon>Acanthosepion</taxon>
    </lineage>
</organism>
<evidence type="ECO:0000256" key="2">
    <source>
        <dbReference type="ARBA" id="ARBA00022676"/>
    </source>
</evidence>